<keyword evidence="3" id="KW-1185">Reference proteome</keyword>
<evidence type="ECO:0000313" key="2">
    <source>
        <dbReference type="EMBL" id="CEN62012.1"/>
    </source>
</evidence>
<feature type="signal peptide" evidence="1">
    <location>
        <begin position="1"/>
        <end position="20"/>
    </location>
</feature>
<proteinExistence type="predicted"/>
<dbReference type="EMBL" id="CDMC01000006">
    <property type="protein sequence ID" value="CEN62012.1"/>
    <property type="molecule type" value="Genomic_DNA"/>
</dbReference>
<accession>A0A0U5GUX5</accession>
<protein>
    <recommendedName>
        <fullName evidence="4">Small secreted protein</fullName>
    </recommendedName>
</protein>
<dbReference type="AlphaFoldDB" id="A0A0U5GUX5"/>
<dbReference type="OrthoDB" id="5352317at2759"/>
<gene>
    <name evidence="2" type="ORF">ASPCAL08654</name>
</gene>
<keyword evidence="1" id="KW-0732">Signal</keyword>
<dbReference type="Proteomes" id="UP000054771">
    <property type="component" value="Unassembled WGS sequence"/>
</dbReference>
<feature type="chain" id="PRO_5006858236" description="Small secreted protein" evidence="1">
    <location>
        <begin position="21"/>
        <end position="147"/>
    </location>
</feature>
<reference evidence="3" key="1">
    <citation type="journal article" date="2016" name="Genome Announc.">
        <title>Draft genome sequences of fungus Aspergillus calidoustus.</title>
        <authorList>
            <person name="Horn F."/>
            <person name="Linde J."/>
            <person name="Mattern D.J."/>
            <person name="Walther G."/>
            <person name="Guthke R."/>
            <person name="Scherlach K."/>
            <person name="Martin K."/>
            <person name="Brakhage A.A."/>
            <person name="Petzke L."/>
            <person name="Valiante V."/>
        </authorList>
    </citation>
    <scope>NUCLEOTIDE SEQUENCE [LARGE SCALE GENOMIC DNA]</scope>
    <source>
        <strain evidence="3">SF006504</strain>
    </source>
</reference>
<sequence>MKLSLSTLLVTALSAGSALAAPAPAESKSMMVANTQWTITNMKRVCNTADTKCTWTFGINNGAANTPCTLVVNGTPASQTNGGPKTCGPYTVTSGWSGQFGPNNGFTTLAVVNQNTRQIVWPAYTDVQLKGGKVVKPDQAYTPAALP</sequence>
<evidence type="ECO:0008006" key="4">
    <source>
        <dbReference type="Google" id="ProtNLM"/>
    </source>
</evidence>
<dbReference type="OMA" id="WPAYTDV"/>
<organism evidence="2 3">
    <name type="scientific">Aspergillus calidoustus</name>
    <dbReference type="NCBI Taxonomy" id="454130"/>
    <lineage>
        <taxon>Eukaryota</taxon>
        <taxon>Fungi</taxon>
        <taxon>Dikarya</taxon>
        <taxon>Ascomycota</taxon>
        <taxon>Pezizomycotina</taxon>
        <taxon>Eurotiomycetes</taxon>
        <taxon>Eurotiomycetidae</taxon>
        <taxon>Eurotiales</taxon>
        <taxon>Aspergillaceae</taxon>
        <taxon>Aspergillus</taxon>
        <taxon>Aspergillus subgen. Nidulantes</taxon>
    </lineage>
</organism>
<name>A0A0U5GUX5_ASPCI</name>
<evidence type="ECO:0000256" key="1">
    <source>
        <dbReference type="SAM" id="SignalP"/>
    </source>
</evidence>
<evidence type="ECO:0000313" key="3">
    <source>
        <dbReference type="Proteomes" id="UP000054771"/>
    </source>
</evidence>